<name>A0AA36HUT4_9DINO</name>
<reference evidence="1" key="1">
    <citation type="submission" date="2023-08" db="EMBL/GenBank/DDBJ databases">
        <authorList>
            <person name="Chen Y."/>
            <person name="Shah S."/>
            <person name="Dougan E. K."/>
            <person name="Thang M."/>
            <person name="Chan C."/>
        </authorList>
    </citation>
    <scope>NUCLEOTIDE SEQUENCE</scope>
</reference>
<dbReference type="AlphaFoldDB" id="A0AA36HUT4"/>
<keyword evidence="2" id="KW-1185">Reference proteome</keyword>
<comment type="caution">
    <text evidence="1">The sequence shown here is derived from an EMBL/GenBank/DDBJ whole genome shotgun (WGS) entry which is preliminary data.</text>
</comment>
<evidence type="ECO:0000313" key="2">
    <source>
        <dbReference type="Proteomes" id="UP001178507"/>
    </source>
</evidence>
<evidence type="ECO:0000313" key="1">
    <source>
        <dbReference type="EMBL" id="CAJ1375190.1"/>
    </source>
</evidence>
<dbReference type="Proteomes" id="UP001178507">
    <property type="component" value="Unassembled WGS sequence"/>
</dbReference>
<dbReference type="EMBL" id="CAUJNA010000305">
    <property type="protein sequence ID" value="CAJ1375190.1"/>
    <property type="molecule type" value="Genomic_DNA"/>
</dbReference>
<organism evidence="1 2">
    <name type="scientific">Effrenium voratum</name>
    <dbReference type="NCBI Taxonomy" id="2562239"/>
    <lineage>
        <taxon>Eukaryota</taxon>
        <taxon>Sar</taxon>
        <taxon>Alveolata</taxon>
        <taxon>Dinophyceae</taxon>
        <taxon>Suessiales</taxon>
        <taxon>Symbiodiniaceae</taxon>
        <taxon>Effrenium</taxon>
    </lineage>
</organism>
<proteinExistence type="predicted"/>
<gene>
    <name evidence="1" type="ORF">EVOR1521_LOCUS4522</name>
</gene>
<accession>A0AA36HUT4</accession>
<sequence>MLGDRSRNGSLIKANSPLLEYATMSGAGKSRWGRLLKRNQSFQPYAVSRIGLNFNGGTGGGTDGTETEYLSEQKGFSLKQIMATLLFTRGLLQCDPDYFRGGEEWLKGLTVTIVLDAVFKSFTSGSANKSILVVHVDADHKEIAKIGARLGCED</sequence>
<protein>
    <submittedName>
        <fullName evidence="1">Uncharacterized protein</fullName>
    </submittedName>
</protein>